<name>A0ACB8LU26_CITSI</name>
<accession>A0ACB8LU26</accession>
<sequence length="359" mass="40854">MKCFYIFKDKFKPKKGSNSAPEPRNQNRLDNNSALNRTARSLPSPRSIPELYKEKEHHLRVFDMQELREATNGFNRMLKIGEGGFGSVYKGTIRPLDGRGEPLVVAVKKLNNHGLQGHKQWLAEVQFLGVVSHPNLVKLLGYCSTEDERGIQRLLVYEYMPNRSLEDRLFSRAQPTLPWKTRLEIILGAAEGLAYLHEGLEIQVVGTYGYAAPEYIETGHLKSQSDIWSFGVVLYEILTGRRVLERNRPTMEQKLLEWVKQFPADGKKFSMMIDPRLRNQYSISAARRVAKLADNCLKKNPEERPTMNQVVESLKLAVQESEQGSSSTTTAAKTPVTSSSRLVDRRSKRVCINMDICDL</sequence>
<dbReference type="Proteomes" id="UP000829398">
    <property type="component" value="Chromosome 3"/>
</dbReference>
<evidence type="ECO:0000313" key="2">
    <source>
        <dbReference type="Proteomes" id="UP000829398"/>
    </source>
</evidence>
<dbReference type="EMBL" id="CM039172">
    <property type="protein sequence ID" value="KAH9776876.1"/>
    <property type="molecule type" value="Genomic_DNA"/>
</dbReference>
<keyword evidence="2" id="KW-1185">Reference proteome</keyword>
<protein>
    <submittedName>
        <fullName evidence="1">Protein kinase domain-containing protein</fullName>
    </submittedName>
</protein>
<keyword evidence="1" id="KW-0418">Kinase</keyword>
<comment type="caution">
    <text evidence="1">The sequence shown here is derived from an EMBL/GenBank/DDBJ whole genome shotgun (WGS) entry which is preliminary data.</text>
</comment>
<reference evidence="2" key="1">
    <citation type="journal article" date="2023" name="Hortic. Res.">
        <title>A chromosome-level phased genome enabling allele-level studies in sweet orange: a case study on citrus Huanglongbing tolerance.</title>
        <authorList>
            <person name="Wu B."/>
            <person name="Yu Q."/>
            <person name="Deng Z."/>
            <person name="Duan Y."/>
            <person name="Luo F."/>
            <person name="Gmitter F. Jr."/>
        </authorList>
    </citation>
    <scope>NUCLEOTIDE SEQUENCE [LARGE SCALE GENOMIC DNA]</scope>
    <source>
        <strain evidence="2">cv. Valencia</strain>
    </source>
</reference>
<keyword evidence="1" id="KW-0808">Transferase</keyword>
<proteinExistence type="predicted"/>
<organism evidence="1 2">
    <name type="scientific">Citrus sinensis</name>
    <name type="common">Sweet orange</name>
    <name type="synonym">Citrus aurantium var. sinensis</name>
    <dbReference type="NCBI Taxonomy" id="2711"/>
    <lineage>
        <taxon>Eukaryota</taxon>
        <taxon>Viridiplantae</taxon>
        <taxon>Streptophyta</taxon>
        <taxon>Embryophyta</taxon>
        <taxon>Tracheophyta</taxon>
        <taxon>Spermatophyta</taxon>
        <taxon>Magnoliopsida</taxon>
        <taxon>eudicotyledons</taxon>
        <taxon>Gunneridae</taxon>
        <taxon>Pentapetalae</taxon>
        <taxon>rosids</taxon>
        <taxon>malvids</taxon>
        <taxon>Sapindales</taxon>
        <taxon>Rutaceae</taxon>
        <taxon>Aurantioideae</taxon>
        <taxon>Citrus</taxon>
    </lineage>
</organism>
<evidence type="ECO:0000313" key="1">
    <source>
        <dbReference type="EMBL" id="KAH9776876.1"/>
    </source>
</evidence>
<gene>
    <name evidence="1" type="ORF">KPL71_006839</name>
</gene>